<dbReference type="PANTHER" id="PTHR42792:SF1">
    <property type="entry name" value="FLAGELLAR HOOK-ASSOCIATED PROTEIN 3"/>
    <property type="match status" value="1"/>
</dbReference>
<protein>
    <submittedName>
        <fullName evidence="7">Flagellar hook-associated protein FlgL</fullName>
    </submittedName>
</protein>
<dbReference type="EMBL" id="LT907988">
    <property type="protein sequence ID" value="SOE49545.1"/>
    <property type="molecule type" value="Genomic_DNA"/>
</dbReference>
<dbReference type="GO" id="GO:0009424">
    <property type="term" value="C:bacterial-type flagellum hook"/>
    <property type="evidence" value="ECO:0007669"/>
    <property type="project" value="InterPro"/>
</dbReference>
<gene>
    <name evidence="7" type="ORF">ODI_01656</name>
    <name evidence="8" type="ORF">ODI_R2146</name>
</gene>
<evidence type="ECO:0000259" key="5">
    <source>
        <dbReference type="Pfam" id="PF00669"/>
    </source>
</evidence>
<dbReference type="GO" id="GO:0005576">
    <property type="term" value="C:extracellular region"/>
    <property type="evidence" value="ECO:0007669"/>
    <property type="project" value="UniProtKB-SubCell"/>
</dbReference>
<keyword evidence="7" id="KW-0966">Cell projection</keyword>
<dbReference type="GO" id="GO:0005198">
    <property type="term" value="F:structural molecule activity"/>
    <property type="evidence" value="ECO:0007669"/>
    <property type="project" value="InterPro"/>
</dbReference>
<dbReference type="EMBL" id="FLRC01000010">
    <property type="protein sequence ID" value="SBT24536.1"/>
    <property type="molecule type" value="Genomic_DNA"/>
</dbReference>
<dbReference type="SUPFAM" id="SSF64518">
    <property type="entry name" value="Phase 1 flagellin"/>
    <property type="match status" value="1"/>
</dbReference>
<dbReference type="PANTHER" id="PTHR42792">
    <property type="entry name" value="FLAGELLIN"/>
    <property type="match status" value="1"/>
</dbReference>
<evidence type="ECO:0000313" key="8">
    <source>
        <dbReference type="EMBL" id="SOE49545.1"/>
    </source>
</evidence>
<dbReference type="InterPro" id="IPR049119">
    <property type="entry name" value="FlgK_D2-like"/>
</dbReference>
<comment type="similarity">
    <text evidence="3">Belongs to the bacterial flagellin family.</text>
</comment>
<organism evidence="7 9">
    <name type="scientific">Orrella dioscoreae</name>
    <dbReference type="NCBI Taxonomy" id="1851544"/>
    <lineage>
        <taxon>Bacteria</taxon>
        <taxon>Pseudomonadati</taxon>
        <taxon>Pseudomonadota</taxon>
        <taxon>Betaproteobacteria</taxon>
        <taxon>Burkholderiales</taxon>
        <taxon>Alcaligenaceae</taxon>
        <taxon>Orrella</taxon>
    </lineage>
</organism>
<dbReference type="KEGG" id="odi:ODI_R2146"/>
<reference evidence="7 9" key="1">
    <citation type="submission" date="2016-06" db="EMBL/GenBank/DDBJ databases">
        <authorList>
            <person name="Kjaerup R.B."/>
            <person name="Dalgaard T.S."/>
            <person name="Juul-Madsen H.R."/>
        </authorList>
    </citation>
    <scope>NUCLEOTIDE SEQUENCE [LARGE SCALE GENOMIC DNA]</scope>
    <source>
        <strain evidence="7">Orrdi1</strain>
    </source>
</reference>
<dbReference type="Proteomes" id="UP000078558">
    <property type="component" value="Chromosome I"/>
</dbReference>
<dbReference type="Gene3D" id="1.20.1330.10">
    <property type="entry name" value="f41 fragment of flagellin, N-terminal domain"/>
    <property type="match status" value="2"/>
</dbReference>
<dbReference type="InterPro" id="IPR001029">
    <property type="entry name" value="Flagellin_N"/>
</dbReference>
<evidence type="ECO:0000256" key="4">
    <source>
        <dbReference type="ARBA" id="ARBA00023143"/>
    </source>
</evidence>
<evidence type="ECO:0000256" key="2">
    <source>
        <dbReference type="ARBA" id="ARBA00004613"/>
    </source>
</evidence>
<keyword evidence="9" id="KW-1185">Reference proteome</keyword>
<dbReference type="RefSeq" id="WP_067750888.1">
    <property type="nucleotide sequence ID" value="NZ_LT907988.1"/>
</dbReference>
<keyword evidence="4" id="KW-0975">Bacterial flagellum</keyword>
<evidence type="ECO:0000259" key="6">
    <source>
        <dbReference type="Pfam" id="PF21158"/>
    </source>
</evidence>
<evidence type="ECO:0000256" key="3">
    <source>
        <dbReference type="ARBA" id="ARBA00005709"/>
    </source>
</evidence>
<dbReference type="NCBIfam" id="TIGR02550">
    <property type="entry name" value="flagell_flgL"/>
    <property type="match status" value="1"/>
</dbReference>
<keyword evidence="7" id="KW-0969">Cilium</keyword>
<comment type="subcellular location">
    <subcellularLocation>
        <location evidence="1">Bacterial flagellum</location>
    </subcellularLocation>
    <subcellularLocation>
        <location evidence="2">Secreted</location>
    </subcellularLocation>
</comment>
<reference evidence="8 9" key="2">
    <citation type="submission" date="2017-08" db="EMBL/GenBank/DDBJ databases">
        <authorList>
            <person name="de Groot N.N."/>
        </authorList>
    </citation>
    <scope>NUCLEOTIDE SEQUENCE [LARGE SCALE GENOMIC DNA]</scope>
    <source>
        <strain evidence="8">Orrdi1</strain>
    </source>
</reference>
<proteinExistence type="inferred from homology"/>
<accession>A0A1C3JZ64</accession>
<dbReference type="OrthoDB" id="9768249at2"/>
<dbReference type="InterPro" id="IPR001492">
    <property type="entry name" value="Flagellin"/>
</dbReference>
<evidence type="ECO:0000313" key="7">
    <source>
        <dbReference type="EMBL" id="SBT24536.1"/>
    </source>
</evidence>
<feature type="domain" description="Flagellin N-terminal" evidence="5">
    <location>
        <begin position="12"/>
        <end position="138"/>
    </location>
</feature>
<dbReference type="STRING" id="1851544.ODI_01656"/>
<dbReference type="Pfam" id="PF21158">
    <property type="entry name" value="flgK_1st_1"/>
    <property type="match status" value="1"/>
</dbReference>
<keyword evidence="7" id="KW-0282">Flagellum</keyword>
<evidence type="ECO:0000313" key="9">
    <source>
        <dbReference type="Proteomes" id="UP000078558"/>
    </source>
</evidence>
<sequence>MRISTTQLFRTGIDTMNAQQSDLMHLFQQIGTGRRLVSPADDPLASSQTINIAQTESMNLRYATNRNVANQNLALAENTLDSVTRAMQDVRTTIVQAGNIYTDTDRASLANVLRVARENLLSQANATDGNGQYLFSGHRGDTQPYSLDEATGVVTYHGDTGSRLIQVDQTRQMDSAHVGSDIFNRASPGSQIYLTSSNAANNGTGLISTPQVTDPTHANAGMNFRVDFAGDPLEYTVTVIDPATNAETTGAPVAYTGGGTLDLGGVNIKLTGTPVAGDSFRADQVQNADVDLFKSLDDVIKALETPADGDPVAQARLNNVLASVSQRLAVNYDNILTVRAAGGTRMAELDSLDANGNLRNLNYKEQLSSLENVDYYSASSQLTLRQAALEAATLAFRKIQNTSLFATQN</sequence>
<feature type="domain" description="Flagellar hook-associated protein 1 D2-like" evidence="6">
    <location>
        <begin position="197"/>
        <end position="281"/>
    </location>
</feature>
<dbReference type="InterPro" id="IPR013384">
    <property type="entry name" value="Flagell_FlgL"/>
</dbReference>
<evidence type="ECO:0000256" key="1">
    <source>
        <dbReference type="ARBA" id="ARBA00004365"/>
    </source>
</evidence>
<name>A0A1C3JZ64_9BURK</name>
<dbReference type="AlphaFoldDB" id="A0A1C3JZ64"/>
<dbReference type="Pfam" id="PF00669">
    <property type="entry name" value="Flagellin_N"/>
    <property type="match status" value="1"/>
</dbReference>
<dbReference type="GO" id="GO:0071973">
    <property type="term" value="P:bacterial-type flagellum-dependent cell motility"/>
    <property type="evidence" value="ECO:0007669"/>
    <property type="project" value="InterPro"/>
</dbReference>